<evidence type="ECO:0000313" key="7">
    <source>
        <dbReference type="EMBL" id="AGA27235.1"/>
    </source>
</evidence>
<evidence type="ECO:0000256" key="3">
    <source>
        <dbReference type="ARBA" id="ARBA00023082"/>
    </source>
</evidence>
<keyword evidence="4" id="KW-0238">DNA-binding</keyword>
<dbReference type="GO" id="GO:0003677">
    <property type="term" value="F:DNA binding"/>
    <property type="evidence" value="ECO:0007669"/>
    <property type="project" value="UniProtKB-KW"/>
</dbReference>
<dbReference type="AlphaFoldDB" id="L0DEF2"/>
<dbReference type="InterPro" id="IPR013324">
    <property type="entry name" value="RNA_pol_sigma_r3/r4-like"/>
</dbReference>
<evidence type="ECO:0000256" key="2">
    <source>
        <dbReference type="ARBA" id="ARBA00023015"/>
    </source>
</evidence>
<dbReference type="InterPro" id="IPR039425">
    <property type="entry name" value="RNA_pol_sigma-70-like"/>
</dbReference>
<dbReference type="NCBIfam" id="TIGR02937">
    <property type="entry name" value="sigma70-ECF"/>
    <property type="match status" value="1"/>
</dbReference>
<dbReference type="HOGENOM" id="CLU_969423_0_0_0"/>
<dbReference type="GO" id="GO:0006352">
    <property type="term" value="P:DNA-templated transcription initiation"/>
    <property type="evidence" value="ECO:0007669"/>
    <property type="project" value="InterPro"/>
</dbReference>
<dbReference type="InterPro" id="IPR007627">
    <property type="entry name" value="RNA_pol_sigma70_r2"/>
</dbReference>
<dbReference type="SUPFAM" id="SSF88659">
    <property type="entry name" value="Sigma3 and sigma4 domains of RNA polymerase sigma factors"/>
    <property type="match status" value="1"/>
</dbReference>
<dbReference type="KEGG" id="saci:Sinac_2951"/>
<dbReference type="Gene3D" id="1.10.10.10">
    <property type="entry name" value="Winged helix-like DNA-binding domain superfamily/Winged helix DNA-binding domain"/>
    <property type="match status" value="1"/>
</dbReference>
<keyword evidence="8" id="KW-1185">Reference proteome</keyword>
<evidence type="ECO:0000256" key="1">
    <source>
        <dbReference type="ARBA" id="ARBA00010641"/>
    </source>
</evidence>
<dbReference type="InterPro" id="IPR036388">
    <property type="entry name" value="WH-like_DNA-bd_sf"/>
</dbReference>
<evidence type="ECO:0000256" key="4">
    <source>
        <dbReference type="ARBA" id="ARBA00023125"/>
    </source>
</evidence>
<reference evidence="7 8" key="1">
    <citation type="submission" date="2012-02" db="EMBL/GenBank/DDBJ databases">
        <title>Complete sequence of chromosome of Singulisphaera acidiphila DSM 18658.</title>
        <authorList>
            <consortium name="US DOE Joint Genome Institute (JGI-PGF)"/>
            <person name="Lucas S."/>
            <person name="Copeland A."/>
            <person name="Lapidus A."/>
            <person name="Glavina del Rio T."/>
            <person name="Dalin E."/>
            <person name="Tice H."/>
            <person name="Bruce D."/>
            <person name="Goodwin L."/>
            <person name="Pitluck S."/>
            <person name="Peters L."/>
            <person name="Ovchinnikova G."/>
            <person name="Chertkov O."/>
            <person name="Kyrpides N."/>
            <person name="Mavromatis K."/>
            <person name="Ivanova N."/>
            <person name="Brettin T."/>
            <person name="Detter J.C."/>
            <person name="Han C."/>
            <person name="Larimer F."/>
            <person name="Land M."/>
            <person name="Hauser L."/>
            <person name="Markowitz V."/>
            <person name="Cheng J.-F."/>
            <person name="Hugenholtz P."/>
            <person name="Woyke T."/>
            <person name="Wu D."/>
            <person name="Tindall B."/>
            <person name="Pomrenke H."/>
            <person name="Brambilla E."/>
            <person name="Klenk H.-P."/>
            <person name="Eisen J.A."/>
        </authorList>
    </citation>
    <scope>NUCLEOTIDE SEQUENCE [LARGE SCALE GENOMIC DNA]</scope>
    <source>
        <strain evidence="8">ATCC BAA-1392 / DSM 18658 / VKM B-2454 / MOB10</strain>
    </source>
</reference>
<gene>
    <name evidence="7" type="ordered locus">Sinac_2951</name>
</gene>
<evidence type="ECO:0000256" key="5">
    <source>
        <dbReference type="ARBA" id="ARBA00023163"/>
    </source>
</evidence>
<dbReference type="Pfam" id="PF04542">
    <property type="entry name" value="Sigma70_r2"/>
    <property type="match status" value="1"/>
</dbReference>
<keyword evidence="2" id="KW-0805">Transcription regulation</keyword>
<keyword evidence="3" id="KW-0731">Sigma factor</keyword>
<dbReference type="EMBL" id="CP003364">
    <property type="protein sequence ID" value="AGA27235.1"/>
    <property type="molecule type" value="Genomic_DNA"/>
</dbReference>
<dbReference type="Proteomes" id="UP000010798">
    <property type="component" value="Chromosome"/>
</dbReference>
<accession>L0DEF2</accession>
<dbReference type="PANTHER" id="PTHR43133">
    <property type="entry name" value="RNA POLYMERASE ECF-TYPE SIGMA FACTO"/>
    <property type="match status" value="1"/>
</dbReference>
<dbReference type="GO" id="GO:0016987">
    <property type="term" value="F:sigma factor activity"/>
    <property type="evidence" value="ECO:0007669"/>
    <property type="project" value="UniProtKB-KW"/>
</dbReference>
<dbReference type="eggNOG" id="COG1595">
    <property type="taxonomic scope" value="Bacteria"/>
</dbReference>
<protein>
    <submittedName>
        <fullName evidence="7">RNA polymerase sigma factor, sigma-70 family</fullName>
    </submittedName>
</protein>
<sequence length="287" mass="32559">MGGVILHAIASPFIVHATQEMVGRNRGRVDPQLQPYIAWRRICGLRFSIGEVMKTSTDGDTMTFPSCEQIAPELLQQVRAYLKCRAGEVAPSLEMTHAWDQFFRAFSSLIRRSIAPWELGEQDREDCTQEIWKEVLLHLQGFGDSEIPRRPRNWLSVVARNKAVDVIRRKCRRPMASLSTEVLAGLRDGRAEDPATLLEREVLCTAVRAVVARLPDVVSESSFRVFLLRWDEGRSMAEIAAALGMTPAQARFRYHRVTRTLRRLLECSLHRLPVRLGRLEAVVSGDL</sequence>
<keyword evidence="5" id="KW-0804">Transcription</keyword>
<feature type="domain" description="RNA polymerase sigma-70 region 2" evidence="6">
    <location>
        <begin position="121"/>
        <end position="171"/>
    </location>
</feature>
<dbReference type="Gene3D" id="1.10.1740.10">
    <property type="match status" value="1"/>
</dbReference>
<dbReference type="SUPFAM" id="SSF88946">
    <property type="entry name" value="Sigma2 domain of RNA polymerase sigma factors"/>
    <property type="match status" value="1"/>
</dbReference>
<dbReference type="PANTHER" id="PTHR43133:SF8">
    <property type="entry name" value="RNA POLYMERASE SIGMA FACTOR HI_1459-RELATED"/>
    <property type="match status" value="1"/>
</dbReference>
<evidence type="ECO:0000259" key="6">
    <source>
        <dbReference type="Pfam" id="PF04542"/>
    </source>
</evidence>
<organism evidence="7 8">
    <name type="scientific">Singulisphaera acidiphila (strain ATCC BAA-1392 / DSM 18658 / VKM B-2454 / MOB10)</name>
    <dbReference type="NCBI Taxonomy" id="886293"/>
    <lineage>
        <taxon>Bacteria</taxon>
        <taxon>Pseudomonadati</taxon>
        <taxon>Planctomycetota</taxon>
        <taxon>Planctomycetia</taxon>
        <taxon>Isosphaerales</taxon>
        <taxon>Isosphaeraceae</taxon>
        <taxon>Singulisphaera</taxon>
    </lineage>
</organism>
<name>L0DEF2_SINAD</name>
<comment type="similarity">
    <text evidence="1">Belongs to the sigma-70 factor family. ECF subfamily.</text>
</comment>
<proteinExistence type="inferred from homology"/>
<dbReference type="InterPro" id="IPR014284">
    <property type="entry name" value="RNA_pol_sigma-70_dom"/>
</dbReference>
<evidence type="ECO:0000313" key="8">
    <source>
        <dbReference type="Proteomes" id="UP000010798"/>
    </source>
</evidence>
<dbReference type="InterPro" id="IPR013325">
    <property type="entry name" value="RNA_pol_sigma_r2"/>
</dbReference>